<dbReference type="RefSeq" id="XP_007869505.1">
    <property type="nucleotide sequence ID" value="XM_007871314.1"/>
</dbReference>
<protein>
    <submittedName>
        <fullName evidence="2">Uncharacterized protein</fullName>
    </submittedName>
</protein>
<feature type="compositionally biased region" description="Basic and acidic residues" evidence="1">
    <location>
        <begin position="75"/>
        <end position="94"/>
    </location>
</feature>
<name>S7PYC5_GLOTA</name>
<dbReference type="HOGENOM" id="CLU_2391895_0_0_1"/>
<keyword evidence="3" id="KW-1185">Reference proteome</keyword>
<dbReference type="EMBL" id="KB469308">
    <property type="protein sequence ID" value="EPQ52352.1"/>
    <property type="molecule type" value="Genomic_DNA"/>
</dbReference>
<gene>
    <name evidence="2" type="ORF">GLOTRDRAFT_112266</name>
</gene>
<evidence type="ECO:0000313" key="2">
    <source>
        <dbReference type="EMBL" id="EPQ52352.1"/>
    </source>
</evidence>
<feature type="region of interest" description="Disordered" evidence="1">
    <location>
        <begin position="1"/>
        <end position="94"/>
    </location>
</feature>
<dbReference type="AlphaFoldDB" id="S7PYC5"/>
<dbReference type="GeneID" id="19299521"/>
<accession>S7PYC5</accession>
<reference evidence="2 3" key="1">
    <citation type="journal article" date="2012" name="Science">
        <title>The Paleozoic origin of enzymatic lignin decomposition reconstructed from 31 fungal genomes.</title>
        <authorList>
            <person name="Floudas D."/>
            <person name="Binder M."/>
            <person name="Riley R."/>
            <person name="Barry K."/>
            <person name="Blanchette R.A."/>
            <person name="Henrissat B."/>
            <person name="Martinez A.T."/>
            <person name="Otillar R."/>
            <person name="Spatafora J.W."/>
            <person name="Yadav J.S."/>
            <person name="Aerts A."/>
            <person name="Benoit I."/>
            <person name="Boyd A."/>
            <person name="Carlson A."/>
            <person name="Copeland A."/>
            <person name="Coutinho P.M."/>
            <person name="de Vries R.P."/>
            <person name="Ferreira P."/>
            <person name="Findley K."/>
            <person name="Foster B."/>
            <person name="Gaskell J."/>
            <person name="Glotzer D."/>
            <person name="Gorecki P."/>
            <person name="Heitman J."/>
            <person name="Hesse C."/>
            <person name="Hori C."/>
            <person name="Igarashi K."/>
            <person name="Jurgens J.A."/>
            <person name="Kallen N."/>
            <person name="Kersten P."/>
            <person name="Kohler A."/>
            <person name="Kuees U."/>
            <person name="Kumar T.K.A."/>
            <person name="Kuo A."/>
            <person name="LaButti K."/>
            <person name="Larrondo L.F."/>
            <person name="Lindquist E."/>
            <person name="Ling A."/>
            <person name="Lombard V."/>
            <person name="Lucas S."/>
            <person name="Lundell T."/>
            <person name="Martin R."/>
            <person name="McLaughlin D.J."/>
            <person name="Morgenstern I."/>
            <person name="Morin E."/>
            <person name="Murat C."/>
            <person name="Nagy L.G."/>
            <person name="Nolan M."/>
            <person name="Ohm R.A."/>
            <person name="Patyshakuliyeva A."/>
            <person name="Rokas A."/>
            <person name="Ruiz-Duenas F.J."/>
            <person name="Sabat G."/>
            <person name="Salamov A."/>
            <person name="Samejima M."/>
            <person name="Schmutz J."/>
            <person name="Slot J.C."/>
            <person name="St John F."/>
            <person name="Stenlid J."/>
            <person name="Sun H."/>
            <person name="Sun S."/>
            <person name="Syed K."/>
            <person name="Tsang A."/>
            <person name="Wiebenga A."/>
            <person name="Young D."/>
            <person name="Pisabarro A."/>
            <person name="Eastwood D.C."/>
            <person name="Martin F."/>
            <person name="Cullen D."/>
            <person name="Grigoriev I.V."/>
            <person name="Hibbett D.S."/>
        </authorList>
    </citation>
    <scope>NUCLEOTIDE SEQUENCE [LARGE SCALE GENOMIC DNA]</scope>
    <source>
        <strain evidence="2 3">ATCC 11539</strain>
    </source>
</reference>
<evidence type="ECO:0000313" key="3">
    <source>
        <dbReference type="Proteomes" id="UP000030669"/>
    </source>
</evidence>
<feature type="non-terminal residue" evidence="2">
    <location>
        <position position="94"/>
    </location>
</feature>
<sequence>MANSEPGPSEEEDVIGARASLDVSAPPKMKNARSEPAVTFEEPTSMSTSSRAGPSSHLLHRSSTETRASLISATKPRDDEDEKGSPAKNRDRAA</sequence>
<feature type="compositionally biased region" description="Polar residues" evidence="1">
    <location>
        <begin position="42"/>
        <end position="53"/>
    </location>
</feature>
<evidence type="ECO:0000256" key="1">
    <source>
        <dbReference type="SAM" id="MobiDB-lite"/>
    </source>
</evidence>
<organism evidence="2 3">
    <name type="scientific">Gloeophyllum trabeum (strain ATCC 11539 / FP-39264 / Madison 617)</name>
    <name type="common">Brown rot fungus</name>
    <dbReference type="NCBI Taxonomy" id="670483"/>
    <lineage>
        <taxon>Eukaryota</taxon>
        <taxon>Fungi</taxon>
        <taxon>Dikarya</taxon>
        <taxon>Basidiomycota</taxon>
        <taxon>Agaricomycotina</taxon>
        <taxon>Agaricomycetes</taxon>
        <taxon>Gloeophyllales</taxon>
        <taxon>Gloeophyllaceae</taxon>
        <taxon>Gloeophyllum</taxon>
    </lineage>
</organism>
<proteinExistence type="predicted"/>
<dbReference type="Proteomes" id="UP000030669">
    <property type="component" value="Unassembled WGS sequence"/>
</dbReference>
<dbReference type="KEGG" id="gtr:GLOTRDRAFT_112266"/>
<dbReference type="STRING" id="670483.S7PYC5"/>